<organism evidence="1 2">
    <name type="scientific">Burkholderia phage BcepIL02</name>
    <dbReference type="NCBI Taxonomy" id="2886898"/>
    <lineage>
        <taxon>Viruses</taxon>
        <taxon>Duplodnaviria</taxon>
        <taxon>Heunggongvirae</taxon>
        <taxon>Uroviricota</taxon>
        <taxon>Caudoviricetes</taxon>
        <taxon>Lessievirus</taxon>
        <taxon>Lessievirus bcepil02</taxon>
    </lineage>
</organism>
<dbReference type="EMBL" id="FJ937737">
    <property type="protein sequence ID" value="ACR14995.1"/>
    <property type="molecule type" value="Genomic_DNA"/>
</dbReference>
<evidence type="ECO:0008006" key="3">
    <source>
        <dbReference type="Google" id="ProtNLM"/>
    </source>
</evidence>
<dbReference type="Proteomes" id="UP000001481">
    <property type="component" value="Segment"/>
</dbReference>
<dbReference type="RefSeq" id="YP_002922674.1">
    <property type="nucleotide sequence ID" value="NC_012743.2"/>
</dbReference>
<sequence length="64" mass="7055">MKIAALILAVLAIAACRDDMPDNRVLFDRDGCAFYAKPGVGETTFLYRLPDADEPRCPRRGKAV</sequence>
<dbReference type="OrthoDB" id="37081at10239"/>
<proteinExistence type="predicted"/>
<dbReference type="GeneID" id="7943886"/>
<dbReference type="PROSITE" id="PS51257">
    <property type="entry name" value="PROKAR_LIPOPROTEIN"/>
    <property type="match status" value="1"/>
</dbReference>
<reference evidence="1 2" key="1">
    <citation type="journal article" date="2011" name="J. Bacteriol.">
        <title>Genomes and Characterization of Phages Bcep22 and BcepIL02, Founders of a Novel Phage Type in Burkholderia cenocepacia.</title>
        <authorList>
            <person name="Gill J.J."/>
            <person name="Summer E.J."/>
            <person name="Russell W.K."/>
            <person name="Cologna S.M."/>
            <person name="Carlile T.M."/>
            <person name="Fuller A.C."/>
            <person name="Kitsopoulos K."/>
            <person name="Mebane L.M."/>
            <person name="Parkinson B.N."/>
            <person name="Sullivan D."/>
            <person name="Carmody L.A."/>
            <person name="Gonzalez C.F."/>
            <person name="Lipuma J.J."/>
            <person name="Young R."/>
        </authorList>
    </citation>
    <scope>NUCLEOTIDE SEQUENCE [LARGE SCALE GENOMIC DNA]</scope>
</reference>
<name>C5IHJ4_9CAUD</name>
<protein>
    <recommendedName>
        <fullName evidence="3">Lipoprotein</fullName>
    </recommendedName>
</protein>
<accession>C5IHJ4</accession>
<evidence type="ECO:0000313" key="1">
    <source>
        <dbReference type="EMBL" id="ACR14995.1"/>
    </source>
</evidence>
<keyword evidence="2" id="KW-1185">Reference proteome</keyword>
<evidence type="ECO:0000313" key="2">
    <source>
        <dbReference type="Proteomes" id="UP000001481"/>
    </source>
</evidence>
<dbReference type="KEGG" id="vg:7943886"/>
<gene>
    <name evidence="1" type="ORF">BcepIL02_gp02</name>
</gene>